<protein>
    <submittedName>
        <fullName evidence="2">MarR family transcriptional regulator</fullName>
    </submittedName>
</protein>
<dbReference type="EMBL" id="JAEUXJ010000048">
    <property type="protein sequence ID" value="MBL6459528.1"/>
    <property type="molecule type" value="Genomic_DNA"/>
</dbReference>
<name>A0ABS1VCY0_9PROT</name>
<reference evidence="2 3" key="1">
    <citation type="submission" date="2021-01" db="EMBL/GenBank/DDBJ databases">
        <title>Belnapia mucosa sp. nov. and Belnapia arida sp. nov., isolated from the Tabernas Desert (Almeria, Spain).</title>
        <authorList>
            <person name="Molina-Menor E."/>
            <person name="Vidal-Verdu A."/>
            <person name="Calonge A."/>
            <person name="Satari L."/>
            <person name="Pereto Magraner J."/>
            <person name="Porcar Miralles M."/>
        </authorList>
    </citation>
    <scope>NUCLEOTIDE SEQUENCE [LARGE SCALE GENOMIC DNA]</scope>
    <source>
        <strain evidence="2 3">T6</strain>
    </source>
</reference>
<dbReference type="InterPro" id="IPR036388">
    <property type="entry name" value="WH-like_DNA-bd_sf"/>
</dbReference>
<dbReference type="Gene3D" id="1.10.10.10">
    <property type="entry name" value="Winged helix-like DNA-binding domain superfamily/Winged helix DNA-binding domain"/>
    <property type="match status" value="1"/>
</dbReference>
<feature type="domain" description="HTH marR-type" evidence="1">
    <location>
        <begin position="1"/>
        <end position="74"/>
    </location>
</feature>
<comment type="caution">
    <text evidence="2">The sequence shown here is derived from an EMBL/GenBank/DDBJ whole genome shotgun (WGS) entry which is preliminary data.</text>
</comment>
<evidence type="ECO:0000313" key="2">
    <source>
        <dbReference type="EMBL" id="MBL6459528.1"/>
    </source>
</evidence>
<organism evidence="2 3">
    <name type="scientific">Belnapia mucosa</name>
    <dbReference type="NCBI Taxonomy" id="2804532"/>
    <lineage>
        <taxon>Bacteria</taxon>
        <taxon>Pseudomonadati</taxon>
        <taxon>Pseudomonadota</taxon>
        <taxon>Alphaproteobacteria</taxon>
        <taxon>Acetobacterales</taxon>
        <taxon>Roseomonadaceae</taxon>
        <taxon>Belnapia</taxon>
    </lineage>
</organism>
<dbReference type="Proteomes" id="UP000606490">
    <property type="component" value="Unassembled WGS sequence"/>
</dbReference>
<sequence length="74" mass="8286">MLSEVRLDQPDLSLRQLAVLLVVYQVDELQTVRGLAAQLNVARSIISRALDRLGDFELVARQIDPGDSRSIIVR</sequence>
<dbReference type="InterPro" id="IPR036390">
    <property type="entry name" value="WH_DNA-bd_sf"/>
</dbReference>
<keyword evidence="3" id="KW-1185">Reference proteome</keyword>
<accession>A0ABS1VCY0</accession>
<proteinExistence type="predicted"/>
<dbReference type="Pfam" id="PF01047">
    <property type="entry name" value="MarR"/>
    <property type="match status" value="1"/>
</dbReference>
<dbReference type="SUPFAM" id="SSF46785">
    <property type="entry name" value="Winged helix' DNA-binding domain"/>
    <property type="match status" value="1"/>
</dbReference>
<evidence type="ECO:0000259" key="1">
    <source>
        <dbReference type="PROSITE" id="PS50995"/>
    </source>
</evidence>
<gene>
    <name evidence="2" type="ORF">JMJ55_29915</name>
</gene>
<dbReference type="InterPro" id="IPR000835">
    <property type="entry name" value="HTH_MarR-typ"/>
</dbReference>
<dbReference type="RefSeq" id="WP_202829262.1">
    <property type="nucleotide sequence ID" value="NZ_JAEUXJ010000048.1"/>
</dbReference>
<evidence type="ECO:0000313" key="3">
    <source>
        <dbReference type="Proteomes" id="UP000606490"/>
    </source>
</evidence>
<dbReference type="PROSITE" id="PS50995">
    <property type="entry name" value="HTH_MARR_2"/>
    <property type="match status" value="1"/>
</dbReference>